<proteinExistence type="predicted"/>
<dbReference type="CDD" id="cd09917">
    <property type="entry name" value="F-box_SF"/>
    <property type="match status" value="1"/>
</dbReference>
<sequence>MNSQAALDFLDLTEDVILLILADYCDVKSVVRISETSKYLHTLAFLHDIWLSLVTKLVQRHIIDVRRGNKNLQELSTDQLIAEVKRTLHGPETWGRRSNPPPNHSYNPPPNQSALRKTVKRFKNLAKKLVPPTAALLPSPSRIFAPEAQRIVIRPHIGAGPLSWERRVMLLPGGEYVLFQTSGRLECWRISQNTLIWTHICAMRDASVRHFAADLIEDDRAVILTCQNTWDEPQHFIEITILDLKSGNSNLVLVSRAPVFYFNGCAVCGNIAAVDLTREVLIIDWRTHSHVVIKHSSSGPPFSYRMALIPHYIILPRRSYPGEHLTVCPIAAFEALWVPVDSINEPSNYTSLDDLPTIPADDVPLEARIGNVVDPATIRFWVYESPIACGVFRVWAHISTSRRVQLCAYELTVQHSGVSSERVSWDRLRFTSAPRPGYPLGMLYSGHFVNDSRDILPPVGVGGETADIITLDLPWSGSRPHVSPYSGTVTCITEEGGFNIIFYD</sequence>
<evidence type="ECO:0000313" key="2">
    <source>
        <dbReference type="EMBL" id="KAJ7030606.1"/>
    </source>
</evidence>
<evidence type="ECO:0000256" key="1">
    <source>
        <dbReference type="SAM" id="MobiDB-lite"/>
    </source>
</evidence>
<feature type="region of interest" description="Disordered" evidence="1">
    <location>
        <begin position="91"/>
        <end position="113"/>
    </location>
</feature>
<evidence type="ECO:0008006" key="4">
    <source>
        <dbReference type="Google" id="ProtNLM"/>
    </source>
</evidence>
<dbReference type="Proteomes" id="UP001218188">
    <property type="component" value="Unassembled WGS sequence"/>
</dbReference>
<evidence type="ECO:0000313" key="3">
    <source>
        <dbReference type="Proteomes" id="UP001218188"/>
    </source>
</evidence>
<feature type="compositionally biased region" description="Pro residues" evidence="1">
    <location>
        <begin position="99"/>
        <end position="111"/>
    </location>
</feature>
<protein>
    <recommendedName>
        <fullName evidence="4">F-box domain-containing protein</fullName>
    </recommendedName>
</protein>
<gene>
    <name evidence="2" type="ORF">C8F04DRAFT_1113035</name>
</gene>
<comment type="caution">
    <text evidence="2">The sequence shown here is derived from an EMBL/GenBank/DDBJ whole genome shotgun (WGS) entry which is preliminary data.</text>
</comment>
<dbReference type="AlphaFoldDB" id="A0AAD6X0S4"/>
<accession>A0AAD6X0S4</accession>
<organism evidence="2 3">
    <name type="scientific">Mycena alexandri</name>
    <dbReference type="NCBI Taxonomy" id="1745969"/>
    <lineage>
        <taxon>Eukaryota</taxon>
        <taxon>Fungi</taxon>
        <taxon>Dikarya</taxon>
        <taxon>Basidiomycota</taxon>
        <taxon>Agaricomycotina</taxon>
        <taxon>Agaricomycetes</taxon>
        <taxon>Agaricomycetidae</taxon>
        <taxon>Agaricales</taxon>
        <taxon>Marasmiineae</taxon>
        <taxon>Mycenaceae</taxon>
        <taxon>Mycena</taxon>
    </lineage>
</organism>
<name>A0AAD6X0S4_9AGAR</name>
<reference evidence="2" key="1">
    <citation type="submission" date="2023-03" db="EMBL/GenBank/DDBJ databases">
        <title>Massive genome expansion in bonnet fungi (Mycena s.s.) driven by repeated elements and novel gene families across ecological guilds.</title>
        <authorList>
            <consortium name="Lawrence Berkeley National Laboratory"/>
            <person name="Harder C.B."/>
            <person name="Miyauchi S."/>
            <person name="Viragh M."/>
            <person name="Kuo A."/>
            <person name="Thoen E."/>
            <person name="Andreopoulos B."/>
            <person name="Lu D."/>
            <person name="Skrede I."/>
            <person name="Drula E."/>
            <person name="Henrissat B."/>
            <person name="Morin E."/>
            <person name="Kohler A."/>
            <person name="Barry K."/>
            <person name="LaButti K."/>
            <person name="Morin E."/>
            <person name="Salamov A."/>
            <person name="Lipzen A."/>
            <person name="Mereny Z."/>
            <person name="Hegedus B."/>
            <person name="Baldrian P."/>
            <person name="Stursova M."/>
            <person name="Weitz H."/>
            <person name="Taylor A."/>
            <person name="Grigoriev I.V."/>
            <person name="Nagy L.G."/>
            <person name="Martin F."/>
            <person name="Kauserud H."/>
        </authorList>
    </citation>
    <scope>NUCLEOTIDE SEQUENCE</scope>
    <source>
        <strain evidence="2">CBHHK200</strain>
    </source>
</reference>
<dbReference type="EMBL" id="JARJCM010000089">
    <property type="protein sequence ID" value="KAJ7030606.1"/>
    <property type="molecule type" value="Genomic_DNA"/>
</dbReference>
<keyword evidence="3" id="KW-1185">Reference proteome</keyword>